<dbReference type="GO" id="GO:0005829">
    <property type="term" value="C:cytosol"/>
    <property type="evidence" value="ECO:0007669"/>
    <property type="project" value="TreeGrafter"/>
</dbReference>
<dbReference type="Gene3D" id="3.20.20.70">
    <property type="entry name" value="Aldolase class I"/>
    <property type="match status" value="1"/>
</dbReference>
<dbReference type="PANTHER" id="PTHR36204:SF1">
    <property type="entry name" value="N-ACETYLMANNOSAMINE-6-PHOSPHATE 2-EPIMERASE-RELATED"/>
    <property type="match status" value="1"/>
</dbReference>
<evidence type="ECO:0000256" key="4">
    <source>
        <dbReference type="ARBA" id="ARBA00007439"/>
    </source>
</evidence>
<dbReference type="AlphaFoldDB" id="A0A840NNI4"/>
<comment type="caution">
    <text evidence="8">The sequence shown here is derived from an EMBL/GenBank/DDBJ whole genome shotgun (WGS) entry which is preliminary data.</text>
</comment>
<dbReference type="InterPro" id="IPR011060">
    <property type="entry name" value="RibuloseP-bd_barrel"/>
</dbReference>
<dbReference type="Pfam" id="PF04131">
    <property type="entry name" value="NanE"/>
    <property type="match status" value="1"/>
</dbReference>
<keyword evidence="6 7" id="KW-0119">Carbohydrate metabolism</keyword>
<gene>
    <name evidence="7" type="primary">nanE</name>
    <name evidence="8" type="ORF">BJ969_004996</name>
</gene>
<dbReference type="HAMAP" id="MF_01235">
    <property type="entry name" value="ManNAc6P_epimer"/>
    <property type="match status" value="1"/>
</dbReference>
<evidence type="ECO:0000256" key="7">
    <source>
        <dbReference type="HAMAP-Rule" id="MF_01235"/>
    </source>
</evidence>
<dbReference type="PANTHER" id="PTHR36204">
    <property type="entry name" value="N-ACETYLMANNOSAMINE-6-PHOSPHATE 2-EPIMERASE-RELATED"/>
    <property type="match status" value="1"/>
</dbReference>
<dbReference type="NCBIfam" id="NF002231">
    <property type="entry name" value="PRK01130.1"/>
    <property type="match status" value="1"/>
</dbReference>
<evidence type="ECO:0000313" key="9">
    <source>
        <dbReference type="Proteomes" id="UP000580474"/>
    </source>
</evidence>
<evidence type="ECO:0000256" key="6">
    <source>
        <dbReference type="ARBA" id="ARBA00023277"/>
    </source>
</evidence>
<evidence type="ECO:0000313" key="8">
    <source>
        <dbReference type="EMBL" id="MBB5071908.1"/>
    </source>
</evidence>
<comment type="pathway">
    <text evidence="3 7">Amino-sugar metabolism; N-acetylneuraminate degradation; D-fructose 6-phosphate from N-acetylneuraminate: step 3/5.</text>
</comment>
<organism evidence="8 9">
    <name type="scientific">Saccharopolyspora gloriosae</name>
    <dbReference type="NCBI Taxonomy" id="455344"/>
    <lineage>
        <taxon>Bacteria</taxon>
        <taxon>Bacillati</taxon>
        <taxon>Actinomycetota</taxon>
        <taxon>Actinomycetes</taxon>
        <taxon>Pseudonocardiales</taxon>
        <taxon>Pseudonocardiaceae</taxon>
        <taxon>Saccharopolyspora</taxon>
    </lineage>
</organism>
<comment type="catalytic activity">
    <reaction evidence="1 7">
        <text>an N-acyl-D-glucosamine 6-phosphate = an N-acyl-D-mannosamine 6-phosphate</text>
        <dbReference type="Rhea" id="RHEA:23932"/>
        <dbReference type="ChEBI" id="CHEBI:57599"/>
        <dbReference type="ChEBI" id="CHEBI:57666"/>
        <dbReference type="EC" id="5.1.3.9"/>
    </reaction>
</comment>
<dbReference type="GO" id="GO:0047465">
    <property type="term" value="F:N-acylglucosamine-6-phosphate 2-epimerase activity"/>
    <property type="evidence" value="ECO:0007669"/>
    <property type="project" value="UniProtKB-EC"/>
</dbReference>
<keyword evidence="9" id="KW-1185">Reference proteome</keyword>
<evidence type="ECO:0000256" key="1">
    <source>
        <dbReference type="ARBA" id="ARBA00000056"/>
    </source>
</evidence>
<dbReference type="RefSeq" id="WP_184482763.1">
    <property type="nucleotide sequence ID" value="NZ_JACHIV010000001.1"/>
</dbReference>
<proteinExistence type="inferred from homology"/>
<evidence type="ECO:0000256" key="2">
    <source>
        <dbReference type="ARBA" id="ARBA00002147"/>
    </source>
</evidence>
<comment type="similarity">
    <text evidence="4 7">Belongs to the NanE family.</text>
</comment>
<keyword evidence="5 7" id="KW-0413">Isomerase</keyword>
<dbReference type="EMBL" id="JACHIV010000001">
    <property type="protein sequence ID" value="MBB5071908.1"/>
    <property type="molecule type" value="Genomic_DNA"/>
</dbReference>
<dbReference type="GO" id="GO:0005975">
    <property type="term" value="P:carbohydrate metabolic process"/>
    <property type="evidence" value="ECO:0007669"/>
    <property type="project" value="UniProtKB-UniRule"/>
</dbReference>
<comment type="function">
    <text evidence="2 7">Converts N-acetylmannosamine-6-phosphate (ManNAc-6-P) to N-acetylglucosamine-6-phosphate (GlcNAc-6-P).</text>
</comment>
<evidence type="ECO:0000256" key="5">
    <source>
        <dbReference type="ARBA" id="ARBA00023235"/>
    </source>
</evidence>
<dbReference type="Proteomes" id="UP000580474">
    <property type="component" value="Unassembled WGS sequence"/>
</dbReference>
<protein>
    <recommendedName>
        <fullName evidence="7">Putative N-acetylmannosamine-6-phosphate 2-epimerase</fullName>
        <ecNumber evidence="7">5.1.3.9</ecNumber>
    </recommendedName>
    <alternativeName>
        <fullName evidence="7">ManNAc-6-P epimerase</fullName>
    </alternativeName>
</protein>
<sequence length="223" mass="23038">MNEVLDRLRGRLVVSCQAYPGEPLRDPDSMRRMALAALHGGAAGIRAQGLDDLRLIRESVDVPIIGLWKDGAEGVYITPTADHAAAVAGTGADVVAFDATDRPRPDGRPIEDTIAAIHDAGRLAMADVSTWDEGVRAAELGVDAVGTTLSGYTGAGPKPTGPDLDLVEGLVAAVSVPVIAEGRIHTPRQAAEAMGRGAHAVVVGTAITHPTTITSWFADAVNG</sequence>
<dbReference type="UniPathway" id="UPA00629">
    <property type="reaction ID" value="UER00682"/>
</dbReference>
<dbReference type="EC" id="5.1.3.9" evidence="7"/>
<dbReference type="SUPFAM" id="SSF51366">
    <property type="entry name" value="Ribulose-phoshate binding barrel"/>
    <property type="match status" value="1"/>
</dbReference>
<dbReference type="GO" id="GO:0006053">
    <property type="term" value="P:N-acetylmannosamine catabolic process"/>
    <property type="evidence" value="ECO:0007669"/>
    <property type="project" value="TreeGrafter"/>
</dbReference>
<name>A0A840NNI4_9PSEU</name>
<dbReference type="CDD" id="cd04729">
    <property type="entry name" value="NanE"/>
    <property type="match status" value="1"/>
</dbReference>
<reference evidence="8 9" key="1">
    <citation type="submission" date="2020-08" db="EMBL/GenBank/DDBJ databases">
        <title>Sequencing the genomes of 1000 actinobacteria strains.</title>
        <authorList>
            <person name="Klenk H.-P."/>
        </authorList>
    </citation>
    <scope>NUCLEOTIDE SEQUENCE [LARGE SCALE GENOMIC DNA]</scope>
    <source>
        <strain evidence="8 9">DSM 45582</strain>
    </source>
</reference>
<dbReference type="GO" id="GO:0019262">
    <property type="term" value="P:N-acetylneuraminate catabolic process"/>
    <property type="evidence" value="ECO:0007669"/>
    <property type="project" value="UniProtKB-UniRule"/>
</dbReference>
<dbReference type="InterPro" id="IPR007260">
    <property type="entry name" value="NanE"/>
</dbReference>
<accession>A0A840NNI4</accession>
<dbReference type="InterPro" id="IPR013785">
    <property type="entry name" value="Aldolase_TIM"/>
</dbReference>
<evidence type="ECO:0000256" key="3">
    <source>
        <dbReference type="ARBA" id="ARBA00005081"/>
    </source>
</evidence>